<feature type="region of interest" description="Disordered" evidence="1">
    <location>
        <begin position="308"/>
        <end position="333"/>
    </location>
</feature>
<feature type="region of interest" description="Disordered" evidence="1">
    <location>
        <begin position="50"/>
        <end position="87"/>
    </location>
</feature>
<evidence type="ECO:0000313" key="3">
    <source>
        <dbReference type="Proteomes" id="UP000287166"/>
    </source>
</evidence>
<proteinExistence type="predicted"/>
<dbReference type="GeneID" id="38778982"/>
<dbReference type="AlphaFoldDB" id="A0A401GIY6"/>
<gene>
    <name evidence="2" type="ORF">SCP_0404430</name>
</gene>
<evidence type="ECO:0000313" key="2">
    <source>
        <dbReference type="EMBL" id="GBE82065.1"/>
    </source>
</evidence>
<dbReference type="RefSeq" id="XP_027612978.1">
    <property type="nucleotide sequence ID" value="XM_027757177.1"/>
</dbReference>
<dbReference type="Proteomes" id="UP000287166">
    <property type="component" value="Unassembled WGS sequence"/>
</dbReference>
<evidence type="ECO:0000256" key="1">
    <source>
        <dbReference type="SAM" id="MobiDB-lite"/>
    </source>
</evidence>
<reference evidence="2 3" key="1">
    <citation type="journal article" date="2018" name="Sci. Rep.">
        <title>Genome sequence of the cauliflower mushroom Sparassis crispa (Hanabiratake) and its association with beneficial usage.</title>
        <authorList>
            <person name="Kiyama R."/>
            <person name="Furutani Y."/>
            <person name="Kawaguchi K."/>
            <person name="Nakanishi T."/>
        </authorList>
    </citation>
    <scope>NUCLEOTIDE SEQUENCE [LARGE SCALE GENOMIC DNA]</scope>
</reference>
<dbReference type="InParanoid" id="A0A401GIY6"/>
<accession>A0A401GIY6</accession>
<organism evidence="2 3">
    <name type="scientific">Sparassis crispa</name>
    <dbReference type="NCBI Taxonomy" id="139825"/>
    <lineage>
        <taxon>Eukaryota</taxon>
        <taxon>Fungi</taxon>
        <taxon>Dikarya</taxon>
        <taxon>Basidiomycota</taxon>
        <taxon>Agaricomycotina</taxon>
        <taxon>Agaricomycetes</taxon>
        <taxon>Polyporales</taxon>
        <taxon>Sparassidaceae</taxon>
        <taxon>Sparassis</taxon>
    </lineage>
</organism>
<name>A0A401GIY6_9APHY</name>
<comment type="caution">
    <text evidence="2">The sequence shown here is derived from an EMBL/GenBank/DDBJ whole genome shotgun (WGS) entry which is preliminary data.</text>
</comment>
<dbReference type="OrthoDB" id="2758459at2759"/>
<feature type="compositionally biased region" description="Low complexity" evidence="1">
    <location>
        <begin position="318"/>
        <end position="332"/>
    </location>
</feature>
<dbReference type="EMBL" id="BFAD01000004">
    <property type="protein sequence ID" value="GBE82065.1"/>
    <property type="molecule type" value="Genomic_DNA"/>
</dbReference>
<protein>
    <submittedName>
        <fullName evidence="2">Uncharacterized protein</fullName>
    </submittedName>
</protein>
<sequence>MLLYCQGGMWKIDMLISQVYPGFQTNHGSKGDSIKNELFDLMLSASHDQTLVPTKHRQESEPSTLPEIEPKQKKPRNRNSGASTSTMVVVSGSDQPPANYLLQSNPVLIISSPSLICASVRHSTPAILQVKAPHFSPIPDFSGTASNNTHDGRTPATGEDEVMTVVPMQVRDIDNFWGAEREMRATVSEKGKAVPSRTGEKGKRLASSMLAEKSEAAASSLSTIGEMREVVSSETVPQSMADQSSEVATVGNTDETVLTAVNKSTSEHSSMSSMTVGDETSTGITVSMDANIEMTSSEHEGVASTLNSLPSNLPPNTKAKGSSKGAAKAASKYKPDVISEQNLFMGRMIKENPDGLFTEYQSAFSTLSPADRDALKAEVAAK</sequence>
<keyword evidence="3" id="KW-1185">Reference proteome</keyword>
<feature type="compositionally biased region" description="Polar residues" evidence="1">
    <location>
        <begin position="78"/>
        <end position="87"/>
    </location>
</feature>